<accession>A0A821TP39</accession>
<evidence type="ECO:0000313" key="1">
    <source>
        <dbReference type="EMBL" id="CAF4877479.1"/>
    </source>
</evidence>
<feature type="non-terminal residue" evidence="1">
    <location>
        <position position="1"/>
    </location>
</feature>
<feature type="non-terminal residue" evidence="1">
    <location>
        <position position="38"/>
    </location>
</feature>
<sequence length="38" mass="4132">MTTQPPENTKDGIMAAAAVVLPIVEGRSIDTNKFRMDI</sequence>
<proteinExistence type="predicted"/>
<dbReference type="EMBL" id="CAJOBP010069327">
    <property type="protein sequence ID" value="CAF4877479.1"/>
    <property type="molecule type" value="Genomic_DNA"/>
</dbReference>
<comment type="caution">
    <text evidence="1">The sequence shown here is derived from an EMBL/GenBank/DDBJ whole genome shotgun (WGS) entry which is preliminary data.</text>
</comment>
<keyword evidence="2" id="KW-1185">Reference proteome</keyword>
<gene>
    <name evidence="1" type="ORF">UJA718_LOCUS44554</name>
</gene>
<organism evidence="1 2">
    <name type="scientific">Rotaria socialis</name>
    <dbReference type="NCBI Taxonomy" id="392032"/>
    <lineage>
        <taxon>Eukaryota</taxon>
        <taxon>Metazoa</taxon>
        <taxon>Spiralia</taxon>
        <taxon>Gnathifera</taxon>
        <taxon>Rotifera</taxon>
        <taxon>Eurotatoria</taxon>
        <taxon>Bdelloidea</taxon>
        <taxon>Philodinida</taxon>
        <taxon>Philodinidae</taxon>
        <taxon>Rotaria</taxon>
    </lineage>
</organism>
<name>A0A821TP39_9BILA</name>
<protein>
    <submittedName>
        <fullName evidence="1">Uncharacterized protein</fullName>
    </submittedName>
</protein>
<dbReference type="AlphaFoldDB" id="A0A821TP39"/>
<dbReference type="Proteomes" id="UP000663873">
    <property type="component" value="Unassembled WGS sequence"/>
</dbReference>
<evidence type="ECO:0000313" key="2">
    <source>
        <dbReference type="Proteomes" id="UP000663873"/>
    </source>
</evidence>
<reference evidence="1" key="1">
    <citation type="submission" date="2021-02" db="EMBL/GenBank/DDBJ databases">
        <authorList>
            <person name="Nowell W R."/>
        </authorList>
    </citation>
    <scope>NUCLEOTIDE SEQUENCE</scope>
</reference>